<dbReference type="AlphaFoldDB" id="A0AA38M4Y7"/>
<proteinExistence type="predicted"/>
<protein>
    <recommendedName>
        <fullName evidence="4">Endonuclease/exonuclease/phosphatase domain-containing protein</fullName>
    </recommendedName>
</protein>
<reference evidence="2" key="1">
    <citation type="journal article" date="2023" name="G3 (Bethesda)">
        <title>Whole genome assemblies of Zophobas morio and Tenebrio molitor.</title>
        <authorList>
            <person name="Kaur S."/>
            <person name="Stinson S.A."/>
            <person name="diCenzo G.C."/>
        </authorList>
    </citation>
    <scope>NUCLEOTIDE SEQUENCE</scope>
    <source>
        <strain evidence="2">QUZm001</strain>
    </source>
</reference>
<gene>
    <name evidence="2" type="ORF">Zmor_026327</name>
</gene>
<feature type="region of interest" description="Disordered" evidence="1">
    <location>
        <begin position="87"/>
        <end position="126"/>
    </location>
</feature>
<dbReference type="Proteomes" id="UP001168821">
    <property type="component" value="Unassembled WGS sequence"/>
</dbReference>
<organism evidence="2 3">
    <name type="scientific">Zophobas morio</name>
    <dbReference type="NCBI Taxonomy" id="2755281"/>
    <lineage>
        <taxon>Eukaryota</taxon>
        <taxon>Metazoa</taxon>
        <taxon>Ecdysozoa</taxon>
        <taxon>Arthropoda</taxon>
        <taxon>Hexapoda</taxon>
        <taxon>Insecta</taxon>
        <taxon>Pterygota</taxon>
        <taxon>Neoptera</taxon>
        <taxon>Endopterygota</taxon>
        <taxon>Coleoptera</taxon>
        <taxon>Polyphaga</taxon>
        <taxon>Cucujiformia</taxon>
        <taxon>Tenebrionidae</taxon>
        <taxon>Zophobas</taxon>
    </lineage>
</organism>
<keyword evidence="3" id="KW-1185">Reference proteome</keyword>
<evidence type="ECO:0000313" key="2">
    <source>
        <dbReference type="EMBL" id="KAJ3643626.1"/>
    </source>
</evidence>
<evidence type="ECO:0000313" key="3">
    <source>
        <dbReference type="Proteomes" id="UP001168821"/>
    </source>
</evidence>
<name>A0AA38M4Y7_9CUCU</name>
<dbReference type="SUPFAM" id="SSF56219">
    <property type="entry name" value="DNase I-like"/>
    <property type="match status" value="1"/>
</dbReference>
<sequence length="126" mass="14297">MKQLNKYKLDIIALQETHIKESGISQIENYFLLNSGSEITRFGVGFLISMEMKVRLRNFTPLSDRLCYMEFEEGGRVALLNVYAPTEGRSEEEKDIFYEKGDNKGSDGRSQCEGGKGGHIQTHNRG</sequence>
<feature type="compositionally biased region" description="Basic and acidic residues" evidence="1">
    <location>
        <begin position="88"/>
        <end position="107"/>
    </location>
</feature>
<evidence type="ECO:0008006" key="4">
    <source>
        <dbReference type="Google" id="ProtNLM"/>
    </source>
</evidence>
<accession>A0AA38M4Y7</accession>
<dbReference type="Gene3D" id="3.60.10.10">
    <property type="entry name" value="Endonuclease/exonuclease/phosphatase"/>
    <property type="match status" value="1"/>
</dbReference>
<dbReference type="EMBL" id="JALNTZ010000008">
    <property type="protein sequence ID" value="KAJ3643626.1"/>
    <property type="molecule type" value="Genomic_DNA"/>
</dbReference>
<comment type="caution">
    <text evidence="2">The sequence shown here is derived from an EMBL/GenBank/DDBJ whole genome shotgun (WGS) entry which is preliminary data.</text>
</comment>
<evidence type="ECO:0000256" key="1">
    <source>
        <dbReference type="SAM" id="MobiDB-lite"/>
    </source>
</evidence>
<dbReference type="InterPro" id="IPR036691">
    <property type="entry name" value="Endo/exonu/phosph_ase_sf"/>
</dbReference>